<comment type="catalytic activity">
    <reaction evidence="14">
        <text>pyridoxal + ATP = pyridoxal 5'-phosphate + ADP + H(+)</text>
        <dbReference type="Rhea" id="RHEA:10224"/>
        <dbReference type="ChEBI" id="CHEBI:15378"/>
        <dbReference type="ChEBI" id="CHEBI:17310"/>
        <dbReference type="ChEBI" id="CHEBI:30616"/>
        <dbReference type="ChEBI" id="CHEBI:456216"/>
        <dbReference type="ChEBI" id="CHEBI:597326"/>
        <dbReference type="EC" id="2.7.1.35"/>
    </reaction>
</comment>
<dbReference type="InterPro" id="IPR004399">
    <property type="entry name" value="HMP/HMP-P_kinase_dom"/>
</dbReference>
<proteinExistence type="inferred from homology"/>
<evidence type="ECO:0000256" key="5">
    <source>
        <dbReference type="ARBA" id="ARBA00022723"/>
    </source>
</evidence>
<dbReference type="GO" id="GO:0009228">
    <property type="term" value="P:thiamine biosynthetic process"/>
    <property type="evidence" value="ECO:0007669"/>
    <property type="project" value="InterPro"/>
</dbReference>
<keyword evidence="6" id="KW-0547">Nucleotide-binding</keyword>
<evidence type="ECO:0000313" key="17">
    <source>
        <dbReference type="Proteomes" id="UP000251995"/>
    </source>
</evidence>
<dbReference type="GO" id="GO:0005524">
    <property type="term" value="F:ATP binding"/>
    <property type="evidence" value="ECO:0007669"/>
    <property type="project" value="UniProtKB-KW"/>
</dbReference>
<dbReference type="PANTHER" id="PTHR20858">
    <property type="entry name" value="PHOSPHOMETHYLPYRIMIDINE KINASE"/>
    <property type="match status" value="1"/>
</dbReference>
<evidence type="ECO:0000256" key="8">
    <source>
        <dbReference type="ARBA" id="ARBA00022840"/>
    </source>
</evidence>
<evidence type="ECO:0000256" key="14">
    <source>
        <dbReference type="ARBA" id="ARBA00049293"/>
    </source>
</evidence>
<keyword evidence="9" id="KW-0460">Magnesium</keyword>
<evidence type="ECO:0000256" key="3">
    <source>
        <dbReference type="ARBA" id="ARBA00012104"/>
    </source>
</evidence>
<dbReference type="Proteomes" id="UP000251995">
    <property type="component" value="Chromosome"/>
</dbReference>
<feature type="domain" description="Pyridoxamine kinase/Phosphomethylpyrimidine kinase" evidence="15">
    <location>
        <begin position="38"/>
        <end position="277"/>
    </location>
</feature>
<dbReference type="InterPro" id="IPR013749">
    <property type="entry name" value="PM/HMP-P_kinase-1"/>
</dbReference>
<dbReference type="GO" id="GO:0008902">
    <property type="term" value="F:hydroxymethylpyrimidine kinase activity"/>
    <property type="evidence" value="ECO:0007669"/>
    <property type="project" value="TreeGrafter"/>
</dbReference>
<evidence type="ECO:0000256" key="4">
    <source>
        <dbReference type="ARBA" id="ARBA00022679"/>
    </source>
</evidence>
<dbReference type="GO" id="GO:0046872">
    <property type="term" value="F:metal ion binding"/>
    <property type="evidence" value="ECO:0007669"/>
    <property type="project" value="UniProtKB-KW"/>
</dbReference>
<evidence type="ECO:0000259" key="15">
    <source>
        <dbReference type="Pfam" id="PF08543"/>
    </source>
</evidence>
<dbReference type="CDD" id="cd01169">
    <property type="entry name" value="HMPP_kinase"/>
    <property type="match status" value="1"/>
</dbReference>
<dbReference type="AlphaFoldDB" id="A0A344USK8"/>
<dbReference type="EC" id="2.7.1.35" evidence="3"/>
<name>A0A344USK8_9ACTN</name>
<protein>
    <recommendedName>
        <fullName evidence="3">pyridoxal kinase</fullName>
        <ecNumber evidence="3">2.7.1.35</ecNumber>
    </recommendedName>
    <alternativeName>
        <fullName evidence="11">PN/PL/PM kinase</fullName>
    </alternativeName>
    <alternativeName>
        <fullName evidence="12">Pyridoxal kinase</fullName>
    </alternativeName>
    <alternativeName>
        <fullName evidence="10">Pyridoxamine kinase</fullName>
    </alternativeName>
    <alternativeName>
        <fullName evidence="13">Vitamin B6 kinase</fullName>
    </alternativeName>
</protein>
<evidence type="ECO:0000256" key="13">
    <source>
        <dbReference type="ARBA" id="ARBA00042531"/>
    </source>
</evidence>
<organism evidence="16 17">
    <name type="scientific">Acidipropionibacterium virtanenii</name>
    <dbReference type="NCBI Taxonomy" id="2057246"/>
    <lineage>
        <taxon>Bacteria</taxon>
        <taxon>Bacillati</taxon>
        <taxon>Actinomycetota</taxon>
        <taxon>Actinomycetes</taxon>
        <taxon>Propionibacteriales</taxon>
        <taxon>Propionibacteriaceae</taxon>
        <taxon>Acidipropionibacterium</taxon>
    </lineage>
</organism>
<dbReference type="Gene3D" id="3.40.1190.20">
    <property type="match status" value="1"/>
</dbReference>
<dbReference type="EMBL" id="CP025198">
    <property type="protein sequence ID" value="AXE38256.1"/>
    <property type="molecule type" value="Genomic_DNA"/>
</dbReference>
<dbReference type="GO" id="GO:0008478">
    <property type="term" value="F:pyridoxal kinase activity"/>
    <property type="evidence" value="ECO:0007669"/>
    <property type="project" value="UniProtKB-EC"/>
</dbReference>
<evidence type="ECO:0000313" key="16">
    <source>
        <dbReference type="EMBL" id="AXE38256.1"/>
    </source>
</evidence>
<dbReference type="UniPathway" id="UPA00060">
    <property type="reaction ID" value="UER00138"/>
</dbReference>
<dbReference type="GO" id="GO:0008972">
    <property type="term" value="F:phosphomethylpyrimidine kinase activity"/>
    <property type="evidence" value="ECO:0007669"/>
    <property type="project" value="InterPro"/>
</dbReference>
<gene>
    <name evidence="16" type="primary">pdxK</name>
    <name evidence="16" type="ORF">JS278_01073</name>
</gene>
<comment type="function">
    <text evidence="1">Catalyzes the phosphorylation of hydroxymethylpyrimidine phosphate (HMP-P) to HMP-PP, and of HMP to HMP-P.</text>
</comment>
<dbReference type="Pfam" id="PF08543">
    <property type="entry name" value="Phos_pyr_kin"/>
    <property type="match status" value="1"/>
</dbReference>
<keyword evidence="7 16" id="KW-0418">Kinase</keyword>
<dbReference type="PANTHER" id="PTHR20858:SF19">
    <property type="entry name" value="PYRIDOXINE KINASE"/>
    <property type="match status" value="1"/>
</dbReference>
<accession>A0A344USK8</accession>
<keyword evidence="4 16" id="KW-0808">Transferase</keyword>
<keyword evidence="8" id="KW-0067">ATP-binding</keyword>
<dbReference type="GO" id="GO:0005829">
    <property type="term" value="C:cytosol"/>
    <property type="evidence" value="ECO:0007669"/>
    <property type="project" value="TreeGrafter"/>
</dbReference>
<evidence type="ECO:0000256" key="10">
    <source>
        <dbReference type="ARBA" id="ARBA00042307"/>
    </source>
</evidence>
<dbReference type="KEGG" id="acij:JS278_01073"/>
<keyword evidence="17" id="KW-1185">Reference proteome</keyword>
<evidence type="ECO:0000256" key="6">
    <source>
        <dbReference type="ARBA" id="ARBA00022741"/>
    </source>
</evidence>
<evidence type="ECO:0000256" key="7">
    <source>
        <dbReference type="ARBA" id="ARBA00022777"/>
    </source>
</evidence>
<dbReference type="InterPro" id="IPR029056">
    <property type="entry name" value="Ribokinase-like"/>
</dbReference>
<keyword evidence="5" id="KW-0479">Metal-binding</keyword>
<reference evidence="16 17" key="1">
    <citation type="submission" date="2017-12" db="EMBL/GenBank/DDBJ databases">
        <title>The whole genome sequence of the Acidipropionibacterium virtanenii sp. nov. type strain JS278.</title>
        <authorList>
            <person name="Laine P."/>
            <person name="Deptula P."/>
            <person name="Varmanen P."/>
            <person name="Auvinen P."/>
        </authorList>
    </citation>
    <scope>NUCLEOTIDE SEQUENCE [LARGE SCALE GENOMIC DNA]</scope>
    <source>
        <strain evidence="16 17">JS278</strain>
    </source>
</reference>
<evidence type="ECO:0000256" key="2">
    <source>
        <dbReference type="ARBA" id="ARBA00009879"/>
    </source>
</evidence>
<evidence type="ECO:0000256" key="12">
    <source>
        <dbReference type="ARBA" id="ARBA00042396"/>
    </source>
</evidence>
<dbReference type="GO" id="GO:0009229">
    <property type="term" value="P:thiamine diphosphate biosynthetic process"/>
    <property type="evidence" value="ECO:0007669"/>
    <property type="project" value="UniProtKB-UniPathway"/>
</dbReference>
<dbReference type="SUPFAM" id="SSF53613">
    <property type="entry name" value="Ribokinase-like"/>
    <property type="match status" value="1"/>
</dbReference>
<comment type="similarity">
    <text evidence="2">Belongs to the ThiD family.</text>
</comment>
<sequence>MIRSDSRPDGRDGMRGALRAGRTGEVTKIALAIAGSEASGGAGAQTDLKTFHQLGVFGCVSLTCIVSFDPAHDWAHRVVPIDPQVISDQIEAAVSVHGAVDAVKIGMLGSPATIEAVAEALSKYRFPKVIVDPVLICKGQEAGAALDTDNALREKVLPFADVVTPNLLETQILAGVGEITSVDQLKDAAKRIHDQGVPAVLAKAGTLLGTGTALDVFYDGDVLEVLEVPAIGQERVSGAGCTLAAAVTAEIAKGATPLAACRTAKNVVVSAIEHRMHGNAPFDCAYQGQYRA</sequence>
<evidence type="ECO:0000256" key="9">
    <source>
        <dbReference type="ARBA" id="ARBA00022842"/>
    </source>
</evidence>
<evidence type="ECO:0000256" key="11">
    <source>
        <dbReference type="ARBA" id="ARBA00042348"/>
    </source>
</evidence>
<evidence type="ECO:0000256" key="1">
    <source>
        <dbReference type="ARBA" id="ARBA00003848"/>
    </source>
</evidence>